<evidence type="ECO:0000256" key="1">
    <source>
        <dbReference type="SAM" id="MobiDB-lite"/>
    </source>
</evidence>
<proteinExistence type="predicted"/>
<accession>A0A2N7W086</accession>
<feature type="compositionally biased region" description="Polar residues" evidence="1">
    <location>
        <begin position="1"/>
        <end position="13"/>
    </location>
</feature>
<dbReference type="AlphaFoldDB" id="A0A2N7W086"/>
<dbReference type="EMBL" id="PNYB01000013">
    <property type="protein sequence ID" value="PMS22826.1"/>
    <property type="molecule type" value="Genomic_DNA"/>
</dbReference>
<evidence type="ECO:0000313" key="3">
    <source>
        <dbReference type="Proteomes" id="UP000235347"/>
    </source>
</evidence>
<organism evidence="2 3">
    <name type="scientific">Trinickia soli</name>
    <dbReference type="NCBI Taxonomy" id="380675"/>
    <lineage>
        <taxon>Bacteria</taxon>
        <taxon>Pseudomonadati</taxon>
        <taxon>Pseudomonadota</taxon>
        <taxon>Betaproteobacteria</taxon>
        <taxon>Burkholderiales</taxon>
        <taxon>Burkholderiaceae</taxon>
        <taxon>Trinickia</taxon>
    </lineage>
</organism>
<protein>
    <submittedName>
        <fullName evidence="2">Uncharacterized protein</fullName>
    </submittedName>
</protein>
<gene>
    <name evidence="2" type="ORF">C0Z19_16185</name>
</gene>
<reference evidence="2 3" key="1">
    <citation type="submission" date="2018-01" db="EMBL/GenBank/DDBJ databases">
        <title>Whole genome analyses suggest that Burkholderia sensu lato contains two further novel genera in the rhizoxinica-symbiotica group Mycetohabitans gen. nov., and Trinickia gen. nov.: implications for the evolution of diazotrophy and nodulation in the Burkholderiaceae.</title>
        <authorList>
            <person name="Estrada-de los Santos P."/>
            <person name="Palmer M."/>
            <person name="Chavez-Ramirez B."/>
            <person name="Beukes C."/>
            <person name="Steenkamp E.T."/>
            <person name="Hirsch A.M."/>
            <person name="Manyaka P."/>
            <person name="Maluk M."/>
            <person name="Lafos M."/>
            <person name="Crook M."/>
            <person name="Gross E."/>
            <person name="Simon M.F."/>
            <person name="Bueno dos Reis Junior F."/>
            <person name="Poole P.S."/>
            <person name="Venter S.N."/>
            <person name="James E.K."/>
        </authorList>
    </citation>
    <scope>NUCLEOTIDE SEQUENCE [LARGE SCALE GENOMIC DNA]</scope>
    <source>
        <strain evidence="2 3">GP25-8</strain>
    </source>
</reference>
<name>A0A2N7W086_9BURK</name>
<keyword evidence="3" id="KW-1185">Reference proteome</keyword>
<evidence type="ECO:0000313" key="2">
    <source>
        <dbReference type="EMBL" id="PMS22826.1"/>
    </source>
</evidence>
<comment type="caution">
    <text evidence="2">The sequence shown here is derived from an EMBL/GenBank/DDBJ whole genome shotgun (WGS) entry which is preliminary data.</text>
</comment>
<dbReference type="RefSeq" id="WP_102610858.1">
    <property type="nucleotide sequence ID" value="NZ_CADIKD010000009.1"/>
</dbReference>
<dbReference type="Proteomes" id="UP000235347">
    <property type="component" value="Unassembled WGS sequence"/>
</dbReference>
<feature type="compositionally biased region" description="Basic and acidic residues" evidence="1">
    <location>
        <begin position="14"/>
        <end position="38"/>
    </location>
</feature>
<sequence length="185" mass="20338">MTDKSTSAPSSDSVSHRVADTSPESDRGEQPETIHEDRLWCDGGWTARVIKNEDDDGWAVEMIKDGEPEPALVGPWTMGRNKKDPKPLDVSAFNTLVKTASEVLRRHEQQLRAQLHKRVAVDAATGDGQWEITLDIVPDDDEPYALLTAIDAFGEQLAQVQVAASFKLSKASAASWVENGFRRPG</sequence>
<feature type="region of interest" description="Disordered" evidence="1">
    <location>
        <begin position="1"/>
        <end position="38"/>
    </location>
</feature>